<keyword evidence="4 9" id="KW-0349">Heme</keyword>
<proteinExistence type="inferred from homology"/>
<evidence type="ECO:0000256" key="4">
    <source>
        <dbReference type="ARBA" id="ARBA00022617"/>
    </source>
</evidence>
<evidence type="ECO:0000313" key="11">
    <source>
        <dbReference type="Proteomes" id="UP000807306"/>
    </source>
</evidence>
<comment type="caution">
    <text evidence="10">The sequence shown here is derived from an EMBL/GenBank/DDBJ whole genome shotgun (WGS) entry which is preliminary data.</text>
</comment>
<keyword evidence="8" id="KW-0503">Monooxygenase</keyword>
<evidence type="ECO:0000256" key="1">
    <source>
        <dbReference type="ARBA" id="ARBA00001971"/>
    </source>
</evidence>
<gene>
    <name evidence="10" type="ORF">CPB83DRAFT_615013</name>
</gene>
<dbReference type="EMBL" id="MU157900">
    <property type="protein sequence ID" value="KAF9524343.1"/>
    <property type="molecule type" value="Genomic_DNA"/>
</dbReference>
<dbReference type="Pfam" id="PF00067">
    <property type="entry name" value="p450"/>
    <property type="match status" value="1"/>
</dbReference>
<sequence>MSVAYGIEVKPKDDVYIQTAERGVYPLTVAAVPGSFLVDLLPILKYVPAWFPGAGFQTKARQWKRLATDMIELPYAEAKKNIAEGTCPPCFTSMCFEKMNSGTSDDAYREDIIQGAAGTMYAAGSDTTISGVASCILGLLERPDVFKQARADLDRVVKKGHLPDFDDEASLPFITAIVKEVLRWRDIVPIAVPRYLENDDQYKGYRLPAGSIVIPNAWAMLHDESVYPEPFEFKPERFMKDGKINPETRDPAHACWGFGRRICPGRYVGFAALWVSIASIIHVFDIEKERDEQGKPLELSHEYVSGIVWCVYSIVS</sequence>
<keyword evidence="5 9" id="KW-0479">Metal-binding</keyword>
<dbReference type="GO" id="GO:0005506">
    <property type="term" value="F:iron ion binding"/>
    <property type="evidence" value="ECO:0007669"/>
    <property type="project" value="InterPro"/>
</dbReference>
<dbReference type="InterPro" id="IPR036396">
    <property type="entry name" value="Cyt_P450_sf"/>
</dbReference>
<dbReference type="PRINTS" id="PR00463">
    <property type="entry name" value="EP450I"/>
</dbReference>
<evidence type="ECO:0000256" key="6">
    <source>
        <dbReference type="ARBA" id="ARBA00023002"/>
    </source>
</evidence>
<accession>A0A9P6JKX0</accession>
<feature type="binding site" description="axial binding residue" evidence="9">
    <location>
        <position position="263"/>
    </location>
    <ligand>
        <name>heme</name>
        <dbReference type="ChEBI" id="CHEBI:30413"/>
    </ligand>
    <ligandPart>
        <name>Fe</name>
        <dbReference type="ChEBI" id="CHEBI:18248"/>
    </ligandPart>
</feature>
<dbReference type="GO" id="GO:0020037">
    <property type="term" value="F:heme binding"/>
    <property type="evidence" value="ECO:0007669"/>
    <property type="project" value="InterPro"/>
</dbReference>
<name>A0A9P6JKX0_9AGAR</name>
<dbReference type="CDD" id="cd11065">
    <property type="entry name" value="CYP64-like"/>
    <property type="match status" value="1"/>
</dbReference>
<dbReference type="OrthoDB" id="2789670at2759"/>
<dbReference type="PANTHER" id="PTHR46300">
    <property type="entry name" value="P450, PUTATIVE (EUROFUNG)-RELATED-RELATED"/>
    <property type="match status" value="1"/>
</dbReference>
<dbReference type="InterPro" id="IPR050364">
    <property type="entry name" value="Cytochrome_P450_fung"/>
</dbReference>
<dbReference type="InterPro" id="IPR002401">
    <property type="entry name" value="Cyt_P450_E_grp-I"/>
</dbReference>
<dbReference type="Proteomes" id="UP000807306">
    <property type="component" value="Unassembled WGS sequence"/>
</dbReference>
<evidence type="ECO:0000256" key="7">
    <source>
        <dbReference type="ARBA" id="ARBA00023004"/>
    </source>
</evidence>
<evidence type="ECO:0000256" key="5">
    <source>
        <dbReference type="ARBA" id="ARBA00022723"/>
    </source>
</evidence>
<comment type="similarity">
    <text evidence="3">Belongs to the cytochrome P450 family.</text>
</comment>
<keyword evidence="11" id="KW-1185">Reference proteome</keyword>
<protein>
    <submittedName>
        <fullName evidence="10">Cytochrome P450</fullName>
    </submittedName>
</protein>
<comment type="pathway">
    <text evidence="2">Secondary metabolite biosynthesis.</text>
</comment>
<dbReference type="Gene3D" id="1.10.630.10">
    <property type="entry name" value="Cytochrome P450"/>
    <property type="match status" value="1"/>
</dbReference>
<evidence type="ECO:0000256" key="3">
    <source>
        <dbReference type="ARBA" id="ARBA00010617"/>
    </source>
</evidence>
<evidence type="ECO:0000256" key="2">
    <source>
        <dbReference type="ARBA" id="ARBA00005179"/>
    </source>
</evidence>
<evidence type="ECO:0000313" key="10">
    <source>
        <dbReference type="EMBL" id="KAF9524343.1"/>
    </source>
</evidence>
<evidence type="ECO:0000256" key="8">
    <source>
        <dbReference type="ARBA" id="ARBA00023033"/>
    </source>
</evidence>
<keyword evidence="7 9" id="KW-0408">Iron</keyword>
<reference evidence="10" key="1">
    <citation type="submission" date="2020-11" db="EMBL/GenBank/DDBJ databases">
        <authorList>
            <consortium name="DOE Joint Genome Institute"/>
            <person name="Ahrendt S."/>
            <person name="Riley R."/>
            <person name="Andreopoulos W."/>
            <person name="Labutti K."/>
            <person name="Pangilinan J."/>
            <person name="Ruiz-Duenas F.J."/>
            <person name="Barrasa J.M."/>
            <person name="Sanchez-Garcia M."/>
            <person name="Camarero S."/>
            <person name="Miyauchi S."/>
            <person name="Serrano A."/>
            <person name="Linde D."/>
            <person name="Babiker R."/>
            <person name="Drula E."/>
            <person name="Ayuso-Fernandez I."/>
            <person name="Pacheco R."/>
            <person name="Padilla G."/>
            <person name="Ferreira P."/>
            <person name="Barriuso J."/>
            <person name="Kellner H."/>
            <person name="Castanera R."/>
            <person name="Alfaro M."/>
            <person name="Ramirez L."/>
            <person name="Pisabarro A.G."/>
            <person name="Kuo A."/>
            <person name="Tritt A."/>
            <person name="Lipzen A."/>
            <person name="He G."/>
            <person name="Yan M."/>
            <person name="Ng V."/>
            <person name="Cullen D."/>
            <person name="Martin F."/>
            <person name="Rosso M.-N."/>
            <person name="Henrissat B."/>
            <person name="Hibbett D."/>
            <person name="Martinez A.T."/>
            <person name="Grigoriev I.V."/>
        </authorList>
    </citation>
    <scope>NUCLEOTIDE SEQUENCE</scope>
    <source>
        <strain evidence="10">CBS 506.95</strain>
    </source>
</reference>
<evidence type="ECO:0000256" key="9">
    <source>
        <dbReference type="PIRSR" id="PIRSR602401-1"/>
    </source>
</evidence>
<comment type="cofactor">
    <cofactor evidence="1 9">
        <name>heme</name>
        <dbReference type="ChEBI" id="CHEBI:30413"/>
    </cofactor>
</comment>
<keyword evidence="6" id="KW-0560">Oxidoreductase</keyword>
<organism evidence="10 11">
    <name type="scientific">Crepidotus variabilis</name>
    <dbReference type="NCBI Taxonomy" id="179855"/>
    <lineage>
        <taxon>Eukaryota</taxon>
        <taxon>Fungi</taxon>
        <taxon>Dikarya</taxon>
        <taxon>Basidiomycota</taxon>
        <taxon>Agaricomycotina</taxon>
        <taxon>Agaricomycetes</taxon>
        <taxon>Agaricomycetidae</taxon>
        <taxon>Agaricales</taxon>
        <taxon>Agaricineae</taxon>
        <taxon>Crepidotaceae</taxon>
        <taxon>Crepidotus</taxon>
    </lineage>
</organism>
<dbReference type="GO" id="GO:0004497">
    <property type="term" value="F:monooxygenase activity"/>
    <property type="evidence" value="ECO:0007669"/>
    <property type="project" value="UniProtKB-KW"/>
</dbReference>
<dbReference type="SUPFAM" id="SSF48264">
    <property type="entry name" value="Cytochrome P450"/>
    <property type="match status" value="1"/>
</dbReference>
<dbReference type="AlphaFoldDB" id="A0A9P6JKX0"/>
<dbReference type="InterPro" id="IPR001128">
    <property type="entry name" value="Cyt_P450"/>
</dbReference>
<dbReference type="GO" id="GO:0016705">
    <property type="term" value="F:oxidoreductase activity, acting on paired donors, with incorporation or reduction of molecular oxygen"/>
    <property type="evidence" value="ECO:0007669"/>
    <property type="project" value="InterPro"/>
</dbReference>
<dbReference type="PANTHER" id="PTHR46300:SF7">
    <property type="entry name" value="P450, PUTATIVE (EUROFUNG)-RELATED"/>
    <property type="match status" value="1"/>
</dbReference>